<protein>
    <submittedName>
        <fullName evidence="1">Uncharacterized protein</fullName>
    </submittedName>
</protein>
<dbReference type="AlphaFoldDB" id="A0A2Z7D1B6"/>
<dbReference type="EMBL" id="KQ991351">
    <property type="protein sequence ID" value="KZV52017.1"/>
    <property type="molecule type" value="Genomic_DNA"/>
</dbReference>
<evidence type="ECO:0000313" key="1">
    <source>
        <dbReference type="EMBL" id="KZV52017.1"/>
    </source>
</evidence>
<dbReference type="Proteomes" id="UP000250235">
    <property type="component" value="Unassembled WGS sequence"/>
</dbReference>
<organism evidence="1 2">
    <name type="scientific">Dorcoceras hygrometricum</name>
    <dbReference type="NCBI Taxonomy" id="472368"/>
    <lineage>
        <taxon>Eukaryota</taxon>
        <taxon>Viridiplantae</taxon>
        <taxon>Streptophyta</taxon>
        <taxon>Embryophyta</taxon>
        <taxon>Tracheophyta</taxon>
        <taxon>Spermatophyta</taxon>
        <taxon>Magnoliopsida</taxon>
        <taxon>eudicotyledons</taxon>
        <taxon>Gunneridae</taxon>
        <taxon>Pentapetalae</taxon>
        <taxon>asterids</taxon>
        <taxon>lamiids</taxon>
        <taxon>Lamiales</taxon>
        <taxon>Gesneriaceae</taxon>
        <taxon>Didymocarpoideae</taxon>
        <taxon>Trichosporeae</taxon>
        <taxon>Loxocarpinae</taxon>
        <taxon>Dorcoceras</taxon>
    </lineage>
</organism>
<sequence length="208" mass="23595">MLGEAIRFGGEVWWSCAILVTRVEGPTWSAPTEARVVALDSSWLGVSSYNSFADFGLAGGGSRRHLPCVVRYNLSRSAFMIRMLVLEAERVTPMSLISLLGSVSRYEPSGPKQQKQEKKYEVKPQYEELSKQINMQHAIKRGSLNFHSGQLDYLVLLQMGNADPNNKSKKRNKYEVKPQYEELSKQINMQHAINQCYECMRAIKKSDS</sequence>
<reference evidence="1 2" key="1">
    <citation type="journal article" date="2015" name="Proc. Natl. Acad. Sci. U.S.A.">
        <title>The resurrection genome of Boea hygrometrica: A blueprint for survival of dehydration.</title>
        <authorList>
            <person name="Xiao L."/>
            <person name="Yang G."/>
            <person name="Zhang L."/>
            <person name="Yang X."/>
            <person name="Zhao S."/>
            <person name="Ji Z."/>
            <person name="Zhou Q."/>
            <person name="Hu M."/>
            <person name="Wang Y."/>
            <person name="Chen M."/>
            <person name="Xu Y."/>
            <person name="Jin H."/>
            <person name="Xiao X."/>
            <person name="Hu G."/>
            <person name="Bao F."/>
            <person name="Hu Y."/>
            <person name="Wan P."/>
            <person name="Li L."/>
            <person name="Deng X."/>
            <person name="Kuang T."/>
            <person name="Xiang C."/>
            <person name="Zhu J.K."/>
            <person name="Oliver M.J."/>
            <person name="He Y."/>
        </authorList>
    </citation>
    <scope>NUCLEOTIDE SEQUENCE [LARGE SCALE GENOMIC DNA]</scope>
    <source>
        <strain evidence="2">cv. XS01</strain>
    </source>
</reference>
<evidence type="ECO:0000313" key="2">
    <source>
        <dbReference type="Proteomes" id="UP000250235"/>
    </source>
</evidence>
<name>A0A2Z7D1B6_9LAMI</name>
<accession>A0A2Z7D1B6</accession>
<keyword evidence="2" id="KW-1185">Reference proteome</keyword>
<proteinExistence type="predicted"/>
<gene>
    <name evidence="1" type="ORF">F511_10237</name>
</gene>